<proteinExistence type="predicted"/>
<keyword evidence="3" id="KW-1185">Reference proteome</keyword>
<dbReference type="EMBL" id="JBFXLU010000270">
    <property type="protein sequence ID" value="KAL2831961.1"/>
    <property type="molecule type" value="Genomic_DNA"/>
</dbReference>
<dbReference type="Pfam" id="PF24494">
    <property type="entry name" value="DUF7587"/>
    <property type="match status" value="1"/>
</dbReference>
<evidence type="ECO:0000313" key="3">
    <source>
        <dbReference type="Proteomes" id="UP001610446"/>
    </source>
</evidence>
<accession>A0ABR4IW10</accession>
<dbReference type="Proteomes" id="UP001610446">
    <property type="component" value="Unassembled WGS sequence"/>
</dbReference>
<reference evidence="2 3" key="1">
    <citation type="submission" date="2024-07" db="EMBL/GenBank/DDBJ databases">
        <title>Section-level genome sequencing and comparative genomics of Aspergillus sections Usti and Cavernicolus.</title>
        <authorList>
            <consortium name="Lawrence Berkeley National Laboratory"/>
            <person name="Nybo J.L."/>
            <person name="Vesth T.C."/>
            <person name="Theobald S."/>
            <person name="Frisvad J.C."/>
            <person name="Larsen T.O."/>
            <person name="Kjaerboelling I."/>
            <person name="Rothschild-Mancinelli K."/>
            <person name="Lyhne E.K."/>
            <person name="Kogle M.E."/>
            <person name="Barry K."/>
            <person name="Clum A."/>
            <person name="Na H."/>
            <person name="Ledsgaard L."/>
            <person name="Lin J."/>
            <person name="Lipzen A."/>
            <person name="Kuo A."/>
            <person name="Riley R."/>
            <person name="Mondo S."/>
            <person name="Labutti K."/>
            <person name="Haridas S."/>
            <person name="Pangalinan J."/>
            <person name="Salamov A.A."/>
            <person name="Simmons B.A."/>
            <person name="Magnuson J.K."/>
            <person name="Chen J."/>
            <person name="Drula E."/>
            <person name="Henrissat B."/>
            <person name="Wiebenga A."/>
            <person name="Lubbers R.J."/>
            <person name="Gomes A.C."/>
            <person name="Makela M.R."/>
            <person name="Stajich J."/>
            <person name="Grigoriev I.V."/>
            <person name="Mortensen U.H."/>
            <person name="De Vries R.P."/>
            <person name="Baker S.E."/>
            <person name="Andersen M.R."/>
        </authorList>
    </citation>
    <scope>NUCLEOTIDE SEQUENCE [LARGE SCALE GENOMIC DNA]</scope>
    <source>
        <strain evidence="2 3">CBS 123904</strain>
    </source>
</reference>
<comment type="caution">
    <text evidence="2">The sequence shown here is derived from an EMBL/GenBank/DDBJ whole genome shotgun (WGS) entry which is preliminary data.</text>
</comment>
<gene>
    <name evidence="2" type="ORF">BJY01DRAFT_239907</name>
</gene>
<protein>
    <recommendedName>
        <fullName evidence="1">DUF7587 domain-containing protein</fullName>
    </recommendedName>
</protein>
<dbReference type="InterPro" id="IPR056009">
    <property type="entry name" value="DUF7587"/>
</dbReference>
<evidence type="ECO:0000313" key="2">
    <source>
        <dbReference type="EMBL" id="KAL2831961.1"/>
    </source>
</evidence>
<name>A0ABR4IW10_9EURO</name>
<feature type="domain" description="DUF7587" evidence="1">
    <location>
        <begin position="37"/>
        <end position="152"/>
    </location>
</feature>
<evidence type="ECO:0000259" key="1">
    <source>
        <dbReference type="Pfam" id="PF24494"/>
    </source>
</evidence>
<organism evidence="2 3">
    <name type="scientific">Aspergillus pseudoustus</name>
    <dbReference type="NCBI Taxonomy" id="1810923"/>
    <lineage>
        <taxon>Eukaryota</taxon>
        <taxon>Fungi</taxon>
        <taxon>Dikarya</taxon>
        <taxon>Ascomycota</taxon>
        <taxon>Pezizomycotina</taxon>
        <taxon>Eurotiomycetes</taxon>
        <taxon>Eurotiomycetidae</taxon>
        <taxon>Eurotiales</taxon>
        <taxon>Aspergillaceae</taxon>
        <taxon>Aspergillus</taxon>
        <taxon>Aspergillus subgen. Nidulantes</taxon>
    </lineage>
</organism>
<sequence>MPGTTTYVHLPTEQISFPFHPSLEQRRLLPFFNANSTPRFLYRLVAPQAPGTSPPSNAITPAVYRNAPDLFQYPPKKVANFLLNHLLWQRGHEDGCNLMSWTSSLLFALQYALYRHRKDNDDLRHITLIIIDTSMFPEGTFIQDMEIMHLFKDADTRLQKFVDYRETEYYFANDRSRALLAAAWTR</sequence>